<evidence type="ECO:0000313" key="3">
    <source>
        <dbReference type="Proteomes" id="UP001165383"/>
    </source>
</evidence>
<feature type="domain" description="TadE-like" evidence="1">
    <location>
        <begin position="1"/>
        <end position="37"/>
    </location>
</feature>
<proteinExistence type="predicted"/>
<evidence type="ECO:0000313" key="2">
    <source>
        <dbReference type="EMBL" id="MCL6741410.1"/>
    </source>
</evidence>
<dbReference type="InterPro" id="IPR012495">
    <property type="entry name" value="TadE-like_dom"/>
</dbReference>
<keyword evidence="3" id="KW-1185">Reference proteome</keyword>
<reference evidence="2" key="1">
    <citation type="submission" date="2022-05" db="EMBL/GenBank/DDBJ databases">
        <authorList>
            <person name="Jo J.-H."/>
            <person name="Im W.-T."/>
        </authorList>
    </citation>
    <scope>NUCLEOTIDE SEQUENCE</scope>
    <source>
        <strain evidence="2">RB56-2</strain>
    </source>
</reference>
<gene>
    <name evidence="2" type="ORF">LZ518_09735</name>
</gene>
<name>A0ABT0SBE2_9SPHN</name>
<sequence>MAMVAPLLVLIMFGSLEVGNFFWDQHQVLKAVRDGARFAARQSFTSMPCGGPAANEDQIKNVVRFGKATVVSGVDRPQLYYWTNNSTITVTIDCYANAGVDGARIYDGIYSARPNVPRVTVAASVPYSPLAGVFGIPAGGLSLNASSQATVFGI</sequence>
<accession>A0ABT0SBE2</accession>
<comment type="caution">
    <text evidence="2">The sequence shown here is derived from an EMBL/GenBank/DDBJ whole genome shotgun (WGS) entry which is preliminary data.</text>
</comment>
<protein>
    <submittedName>
        <fullName evidence="2">Pilus assembly protein</fullName>
    </submittedName>
</protein>
<dbReference type="Proteomes" id="UP001165383">
    <property type="component" value="Unassembled WGS sequence"/>
</dbReference>
<dbReference type="EMBL" id="JAMGBB010000001">
    <property type="protein sequence ID" value="MCL6741410.1"/>
    <property type="molecule type" value="Genomic_DNA"/>
</dbReference>
<evidence type="ECO:0000259" key="1">
    <source>
        <dbReference type="Pfam" id="PF07811"/>
    </source>
</evidence>
<dbReference type="Pfam" id="PF07811">
    <property type="entry name" value="TadE"/>
    <property type="match status" value="1"/>
</dbReference>
<organism evidence="2 3">
    <name type="scientific">Sphingomonas brevis</name>
    <dbReference type="NCBI Taxonomy" id="2908206"/>
    <lineage>
        <taxon>Bacteria</taxon>
        <taxon>Pseudomonadati</taxon>
        <taxon>Pseudomonadota</taxon>
        <taxon>Alphaproteobacteria</taxon>
        <taxon>Sphingomonadales</taxon>
        <taxon>Sphingomonadaceae</taxon>
        <taxon>Sphingomonas</taxon>
    </lineage>
</organism>